<organism evidence="4 5">
    <name type="scientific">Rhinocladiella mackenziei CBS 650.93</name>
    <dbReference type="NCBI Taxonomy" id="1442369"/>
    <lineage>
        <taxon>Eukaryota</taxon>
        <taxon>Fungi</taxon>
        <taxon>Dikarya</taxon>
        <taxon>Ascomycota</taxon>
        <taxon>Pezizomycotina</taxon>
        <taxon>Eurotiomycetes</taxon>
        <taxon>Chaetothyriomycetidae</taxon>
        <taxon>Chaetothyriales</taxon>
        <taxon>Herpotrichiellaceae</taxon>
        <taxon>Rhinocladiella</taxon>
    </lineage>
</organism>
<evidence type="ECO:0000256" key="2">
    <source>
        <dbReference type="SAM" id="SignalP"/>
    </source>
</evidence>
<dbReference type="InterPro" id="IPR001375">
    <property type="entry name" value="Peptidase_S9_cat"/>
</dbReference>
<feature type="domain" description="Peptidase S9 prolyl oligopeptidase catalytic" evidence="3">
    <location>
        <begin position="444"/>
        <end position="582"/>
    </location>
</feature>
<dbReference type="SUPFAM" id="SSF53474">
    <property type="entry name" value="alpha/beta-Hydrolases"/>
    <property type="match status" value="1"/>
</dbReference>
<dbReference type="OrthoDB" id="449091at2759"/>
<protein>
    <submittedName>
        <fullName evidence="4">Rhinocladiella mackenziei CBS 650.93 unplaced genomic scaffold supercont1.1, whole genome shotgun sequence</fullName>
    </submittedName>
</protein>
<dbReference type="GeneID" id="25288256"/>
<dbReference type="RefSeq" id="XP_013276243.1">
    <property type="nucleotide sequence ID" value="XM_013420789.1"/>
</dbReference>
<dbReference type="Proteomes" id="UP000053617">
    <property type="component" value="Unassembled WGS sequence"/>
</dbReference>
<dbReference type="EMBL" id="KN847475">
    <property type="protein sequence ID" value="KIX09107.1"/>
    <property type="molecule type" value="Genomic_DNA"/>
</dbReference>
<dbReference type="PANTHER" id="PTHR43037:SF4">
    <property type="entry name" value="PEPTIDASE S9 PROLYL OLIGOPEPTIDASE CATALYTIC DOMAIN-CONTAINING PROTEIN"/>
    <property type="match status" value="1"/>
</dbReference>
<dbReference type="GO" id="GO:0006508">
    <property type="term" value="P:proteolysis"/>
    <property type="evidence" value="ECO:0007669"/>
    <property type="project" value="InterPro"/>
</dbReference>
<evidence type="ECO:0000313" key="4">
    <source>
        <dbReference type="EMBL" id="KIX09107.1"/>
    </source>
</evidence>
<dbReference type="Gene3D" id="3.40.50.1820">
    <property type="entry name" value="alpha/beta hydrolase"/>
    <property type="match status" value="1"/>
</dbReference>
<evidence type="ECO:0000259" key="3">
    <source>
        <dbReference type="Pfam" id="PF00326"/>
    </source>
</evidence>
<dbReference type="AlphaFoldDB" id="A0A0D2G3G4"/>
<dbReference type="HOGENOM" id="CLU_014627_1_0_1"/>
<keyword evidence="1 2" id="KW-0732">Signal</keyword>
<evidence type="ECO:0000256" key="1">
    <source>
        <dbReference type="ARBA" id="ARBA00022729"/>
    </source>
</evidence>
<reference evidence="4 5" key="1">
    <citation type="submission" date="2015-01" db="EMBL/GenBank/DDBJ databases">
        <title>The Genome Sequence of Rhinocladiella mackenzie CBS 650.93.</title>
        <authorList>
            <consortium name="The Broad Institute Genomics Platform"/>
            <person name="Cuomo C."/>
            <person name="de Hoog S."/>
            <person name="Gorbushina A."/>
            <person name="Stielow B."/>
            <person name="Teixiera M."/>
            <person name="Abouelleil A."/>
            <person name="Chapman S.B."/>
            <person name="Priest M."/>
            <person name="Young S.K."/>
            <person name="Wortman J."/>
            <person name="Nusbaum C."/>
            <person name="Birren B."/>
        </authorList>
    </citation>
    <scope>NUCLEOTIDE SEQUENCE [LARGE SCALE GENOMIC DNA]</scope>
    <source>
        <strain evidence="4 5">CBS 650.93</strain>
    </source>
</reference>
<accession>A0A0D2G3G4</accession>
<dbReference type="Pfam" id="PF00326">
    <property type="entry name" value="Peptidase_S9"/>
    <property type="match status" value="1"/>
</dbReference>
<name>A0A0D2G3G4_9EURO</name>
<dbReference type="PANTHER" id="PTHR43037">
    <property type="entry name" value="UNNAMED PRODUCT-RELATED"/>
    <property type="match status" value="1"/>
</dbReference>
<dbReference type="VEuPathDB" id="FungiDB:Z518_00185"/>
<dbReference type="InterPro" id="IPR029058">
    <property type="entry name" value="AB_hydrolase_fold"/>
</dbReference>
<feature type="signal peptide" evidence="2">
    <location>
        <begin position="1"/>
        <end position="23"/>
    </location>
</feature>
<dbReference type="STRING" id="1442369.A0A0D2G3G4"/>
<dbReference type="InterPro" id="IPR050955">
    <property type="entry name" value="Plant_Biomass_Hydrol_Est"/>
</dbReference>
<feature type="chain" id="PRO_5002242348" evidence="2">
    <location>
        <begin position="24"/>
        <end position="893"/>
    </location>
</feature>
<dbReference type="GO" id="GO:0008236">
    <property type="term" value="F:serine-type peptidase activity"/>
    <property type="evidence" value="ECO:0007669"/>
    <property type="project" value="InterPro"/>
</dbReference>
<sequence>MRLGFYCNLFVFVVFQAVGSVSTRTSQDVLGDNSVHQGTISFLSDWKVLGPFRLGTREAIWGADPVERYGGIRCISYSQDAWYHSSLTRNASVKWSNRTFSSLASESGTSVDLTVDFPDVDWEFAQKIYGWSAFQFQGWLKGGLLNSNADSQTVILYPDNIVELWINDVHVFGGDFYGFARAPLVLDLQPGLNTVSVRLTRDVRSMGGSFPPISHALLRAEVIHIPVEVVHDSVLLPDVIDGRFCSRHGSITVRNQADTWTTIHGITAKFDASWSVVTEQEIQLAPGQSRPIKMVFDADDKLGKDIEFALKYTLSDSKLLEVVFKAELRHTNVTSLQKFTFLHPSGAVSYAVLRPPPVPASIAPNQQLQVPILLHLHGAGVEADGGLARHTFDDAPNLPAWILSPTGMSSWSGDDWHTWGFADAQAAASAIPDWIKRTNWPGPGVSSGKILVAGHSNGGQGTWFFASHQPDRVLGAAAASGYSSIENYVPYVLWNEADSLQSGILQISRNNFRHELLTENLVGLPIFQQHGSRDDNVPTYHSRLMNTLLARVGESAQYSELPNTGHWFDGSMTTEGMVEFYLDCLNSSDSLPRAPEDFAFVAPNSNDLGSRYGILIDQLGSPDRMGKVKVTVSIQESHIRWHLRTENIHRLHLDPSARFSNSPDEILLDDMAHGFDVALETKPTTFVLSHSNIWGREVALDWKTLEQRHGRQRGVLDSILRTASAFEIVYCSDETLTVAVQASRNFLQYFGADSNVVPSSKYQDALGRRGNVITISLGKPVPTAQLPTFPIQLEDERLLLTTKELRTISIPFSPGMGGIWLRPLSNERLELVVWGRDEVGLRQAARLIPTLTGAGQPDFVILSDEARWKGHAGALAMGFFDFHWRISSASYLP</sequence>
<gene>
    <name evidence="4" type="ORF">Z518_00185</name>
</gene>
<proteinExistence type="predicted"/>
<keyword evidence="5" id="KW-1185">Reference proteome</keyword>
<evidence type="ECO:0000313" key="5">
    <source>
        <dbReference type="Proteomes" id="UP000053617"/>
    </source>
</evidence>